<dbReference type="GO" id="GO:0016592">
    <property type="term" value="C:mediator complex"/>
    <property type="evidence" value="ECO:0007669"/>
    <property type="project" value="InterPro"/>
</dbReference>
<evidence type="ECO:0000256" key="3">
    <source>
        <dbReference type="ARBA" id="ARBA00019621"/>
    </source>
</evidence>
<evidence type="ECO:0000256" key="2">
    <source>
        <dbReference type="ARBA" id="ARBA00008186"/>
    </source>
</evidence>
<evidence type="ECO:0000256" key="7">
    <source>
        <dbReference type="ARBA" id="ARBA00023242"/>
    </source>
</evidence>
<protein>
    <recommendedName>
        <fullName evidence="3 9">Mediator of RNA polymerase II transcription subunit 11</fullName>
    </recommendedName>
    <alternativeName>
        <fullName evidence="8 9">Mediator complex subunit 11</fullName>
    </alternativeName>
</protein>
<dbReference type="PANTHER" id="PTHR22890">
    <property type="entry name" value="MEDIATOR OF RNA POLYMERASE II TRANSCRIPTION SUBUNIT 11"/>
    <property type="match status" value="1"/>
</dbReference>
<dbReference type="GO" id="GO:0003712">
    <property type="term" value="F:transcription coregulator activity"/>
    <property type="evidence" value="ECO:0007669"/>
    <property type="project" value="InterPro"/>
</dbReference>
<dbReference type="Gene3D" id="1.10.287.3490">
    <property type="match status" value="1"/>
</dbReference>
<evidence type="ECO:0000256" key="1">
    <source>
        <dbReference type="ARBA" id="ARBA00004123"/>
    </source>
</evidence>
<comment type="function">
    <text evidence="9">Component of the Mediator complex, a coactivator involved in the regulated transcription of nearly all RNA polymerase II-dependent genes. Mediator functions as a bridge to convey information from gene-specific regulatory proteins to the basal RNA polymerase II transcription machinery. Mediator is recruited to promoters by direct interactions with regulatory proteins and serves as a scaffold for the assembly of a functional pre-initiation complex with RNA polymerase II and the general transcription factors.</text>
</comment>
<keyword evidence="6 9" id="KW-0804">Transcription</keyword>
<comment type="subunit">
    <text evidence="9">Component of the Mediator complex.</text>
</comment>
<evidence type="ECO:0000313" key="11">
    <source>
        <dbReference type="Proteomes" id="UP000075920"/>
    </source>
</evidence>
<evidence type="ECO:0000256" key="4">
    <source>
        <dbReference type="ARBA" id="ARBA00023015"/>
    </source>
</evidence>
<evidence type="ECO:0000256" key="6">
    <source>
        <dbReference type="ARBA" id="ARBA00023163"/>
    </source>
</evidence>
<dbReference type="AlphaFoldDB" id="A0A182W9V0"/>
<evidence type="ECO:0000256" key="8">
    <source>
        <dbReference type="ARBA" id="ARBA00032011"/>
    </source>
</evidence>
<accession>A0A182W9V0</accession>
<dbReference type="Pfam" id="PF10280">
    <property type="entry name" value="Med11"/>
    <property type="match status" value="1"/>
</dbReference>
<keyword evidence="11" id="KW-1185">Reference proteome</keyword>
<dbReference type="FunFam" id="1.10.287.3490:FF:000001">
    <property type="entry name" value="Mediator of RNA polymerase II transcription subunit 11"/>
    <property type="match status" value="1"/>
</dbReference>
<dbReference type="Proteomes" id="UP000075920">
    <property type="component" value="Unassembled WGS sequence"/>
</dbReference>
<evidence type="ECO:0000256" key="9">
    <source>
        <dbReference type="RuleBase" id="RU364147"/>
    </source>
</evidence>
<dbReference type="InterPro" id="IPR019404">
    <property type="entry name" value="Mediator_Med11"/>
</dbReference>
<keyword evidence="5 9" id="KW-0010">Activator</keyword>
<dbReference type="VEuPathDB" id="VectorBase:AMIN007128"/>
<reference evidence="10" key="2">
    <citation type="submission" date="2020-05" db="UniProtKB">
        <authorList>
            <consortium name="EnsemblMetazoa"/>
        </authorList>
    </citation>
    <scope>IDENTIFICATION</scope>
    <source>
        <strain evidence="10">MINIMUS1</strain>
    </source>
</reference>
<comment type="subcellular location">
    <subcellularLocation>
        <location evidence="1 9">Nucleus</location>
    </subcellularLocation>
</comment>
<organism evidence="10 11">
    <name type="scientific">Anopheles minimus</name>
    <dbReference type="NCBI Taxonomy" id="112268"/>
    <lineage>
        <taxon>Eukaryota</taxon>
        <taxon>Metazoa</taxon>
        <taxon>Ecdysozoa</taxon>
        <taxon>Arthropoda</taxon>
        <taxon>Hexapoda</taxon>
        <taxon>Insecta</taxon>
        <taxon>Pterygota</taxon>
        <taxon>Neoptera</taxon>
        <taxon>Endopterygota</taxon>
        <taxon>Diptera</taxon>
        <taxon>Nematocera</taxon>
        <taxon>Culicoidea</taxon>
        <taxon>Culicidae</taxon>
        <taxon>Anophelinae</taxon>
        <taxon>Anopheles</taxon>
    </lineage>
</organism>
<keyword evidence="4 9" id="KW-0805">Transcription regulation</keyword>
<keyword evidence="7 9" id="KW-0539">Nucleus</keyword>
<evidence type="ECO:0000256" key="5">
    <source>
        <dbReference type="ARBA" id="ARBA00023159"/>
    </source>
</evidence>
<reference evidence="11" key="1">
    <citation type="submission" date="2013-03" db="EMBL/GenBank/DDBJ databases">
        <title>The Genome Sequence of Anopheles minimus MINIMUS1.</title>
        <authorList>
            <consortium name="The Broad Institute Genomics Platform"/>
            <person name="Neafsey D.E."/>
            <person name="Walton C."/>
            <person name="Walker B."/>
            <person name="Young S.K."/>
            <person name="Zeng Q."/>
            <person name="Gargeya S."/>
            <person name="Fitzgerald M."/>
            <person name="Haas B."/>
            <person name="Abouelleil A."/>
            <person name="Allen A.W."/>
            <person name="Alvarado L."/>
            <person name="Arachchi H.M."/>
            <person name="Berlin A.M."/>
            <person name="Chapman S.B."/>
            <person name="Gainer-Dewar J."/>
            <person name="Goldberg J."/>
            <person name="Griggs A."/>
            <person name="Gujja S."/>
            <person name="Hansen M."/>
            <person name="Howarth C."/>
            <person name="Imamovic A."/>
            <person name="Ireland A."/>
            <person name="Larimer J."/>
            <person name="McCowan C."/>
            <person name="Murphy C."/>
            <person name="Pearson M."/>
            <person name="Poon T.W."/>
            <person name="Priest M."/>
            <person name="Roberts A."/>
            <person name="Saif S."/>
            <person name="Shea T."/>
            <person name="Sisk P."/>
            <person name="Sykes S."/>
            <person name="Wortman J."/>
            <person name="Nusbaum C."/>
            <person name="Birren B."/>
        </authorList>
    </citation>
    <scope>NUCLEOTIDE SEQUENCE [LARGE SCALE GENOMIC DNA]</scope>
    <source>
        <strain evidence="11">MINIMUS1</strain>
    </source>
</reference>
<dbReference type="EnsemblMetazoa" id="AMIN007128-RA">
    <property type="protein sequence ID" value="AMIN007128-PA"/>
    <property type="gene ID" value="AMIN007128"/>
</dbReference>
<proteinExistence type="inferred from homology"/>
<dbReference type="STRING" id="112268.A0A182W9V0"/>
<dbReference type="GO" id="GO:0006357">
    <property type="term" value="P:regulation of transcription by RNA polymerase II"/>
    <property type="evidence" value="ECO:0007669"/>
    <property type="project" value="InterPro"/>
</dbReference>
<evidence type="ECO:0000313" key="10">
    <source>
        <dbReference type="EnsemblMetazoa" id="AMIN007128-PA"/>
    </source>
</evidence>
<comment type="similarity">
    <text evidence="2 9">Belongs to the Mediator complex subunit 11 family.</text>
</comment>
<name>A0A182W9V0_9DIPT</name>
<sequence>SRYTRCVFDSSCLSLAQFCLFSASHTYRVGRFTMSAIDKIQALDHIERELILCLQSAGAALMELSKEKTSQKATETNVNQFLKSLNNVETKLSEQINYLTQVSTGQPHEGSGYASAKVLQMAWHRIQHVKSRIKDLEECKMRYMQANRMQSNRVGQNASSSTAGVML</sequence>
<gene>
    <name evidence="9" type="primary">MED11</name>
</gene>